<dbReference type="InterPro" id="IPR027417">
    <property type="entry name" value="P-loop_NTPase"/>
</dbReference>
<protein>
    <submittedName>
        <fullName evidence="2">Soj protein, ATPases involved in chromosome partitioning</fullName>
    </submittedName>
</protein>
<dbReference type="eggNOG" id="COG1192">
    <property type="taxonomic scope" value="Bacteria"/>
</dbReference>
<accession>Q3IGR1</accession>
<dbReference type="PANTHER" id="PTHR13696:SF99">
    <property type="entry name" value="COBYRINIC ACID AC-DIAMIDE SYNTHASE"/>
    <property type="match status" value="1"/>
</dbReference>
<organism evidence="2 3">
    <name type="scientific">Pseudoalteromonas translucida (strain TAC 125)</name>
    <dbReference type="NCBI Taxonomy" id="326442"/>
    <lineage>
        <taxon>Bacteria</taxon>
        <taxon>Pseudomonadati</taxon>
        <taxon>Pseudomonadota</taxon>
        <taxon>Gammaproteobacteria</taxon>
        <taxon>Alteromonadales</taxon>
        <taxon>Pseudoalteromonadaceae</taxon>
        <taxon>Pseudoalteromonas</taxon>
    </lineage>
</organism>
<dbReference type="InterPro" id="IPR050678">
    <property type="entry name" value="DNA_Partitioning_ATPase"/>
</dbReference>
<reference evidence="2 3" key="1">
    <citation type="journal article" date="2005" name="Genome Res.">
        <title>Coping with cold: the genome of the versatile marine Antarctica bacterium Pseudoalteromonas haloplanktis TAC125.</title>
        <authorList>
            <person name="Medigue C."/>
            <person name="Krin E."/>
            <person name="Pascal G."/>
            <person name="Barbe V."/>
            <person name="Bernsel A."/>
            <person name="Bertin P."/>
            <person name="Cheung F."/>
            <person name="Cruveiller S."/>
            <person name="Damico S."/>
            <person name="Duilio A."/>
            <person name="Fang G."/>
            <person name="Feller G."/>
            <person name="Mangenot S."/>
            <person name="Marino G."/>
            <person name="Nilsson J."/>
            <person name="Parilli E."/>
            <person name="Rocha E."/>
            <person name="Rouy Z."/>
            <person name="Sekowska A."/>
            <person name="Tutino M.L."/>
            <person name="Vallenet D."/>
            <person name="von Heijne G."/>
            <person name="Danchin A."/>
        </authorList>
    </citation>
    <scope>NUCLEOTIDE SEQUENCE [LARGE SCALE GENOMIC DNA]</scope>
    <source>
        <strain evidence="3">TAC 125</strain>
    </source>
</reference>
<dbReference type="HOGENOM" id="CLU_037612_4_0_6"/>
<feature type="domain" description="AAA" evidence="1">
    <location>
        <begin position="2"/>
        <end position="185"/>
    </location>
</feature>
<dbReference type="KEGG" id="pha:PSHAa1599"/>
<evidence type="ECO:0000259" key="1">
    <source>
        <dbReference type="Pfam" id="PF13614"/>
    </source>
</evidence>
<keyword evidence="3" id="KW-1185">Reference proteome</keyword>
<dbReference type="SUPFAM" id="SSF52540">
    <property type="entry name" value="P-loop containing nucleoside triphosphate hydrolases"/>
    <property type="match status" value="1"/>
</dbReference>
<dbReference type="AlphaFoldDB" id="Q3IGR1"/>
<gene>
    <name evidence="2" type="ordered locus">PSHAa1599</name>
</gene>
<dbReference type="InterPro" id="IPR025669">
    <property type="entry name" value="AAA_dom"/>
</dbReference>
<evidence type="ECO:0000313" key="3">
    <source>
        <dbReference type="Proteomes" id="UP000006843"/>
    </source>
</evidence>
<sequence>MKGGVGKTTLSVNIADSLARRFNKKVLIVDIDPQFNATQCLFTPDQYMSHLKEKKETITDLFDKETKINISVVNGASKTTSKILADIKPVKVKENLWCLPGNLDLYRLEIAPGEGRENRLKKYLQSNKELFDYVIIDTPPTPSLWMTSALIASDYYLIPVKADPISLTGIDLLNNIVSEKKDDLDLSIKCIGLVLTITEKGTRVYNSAKSSIAANPRWSNLIYNRELPKRTEVAGKQLNNFILDLGETTIKTALSGIVDEMLTRIENES</sequence>
<dbReference type="Gene3D" id="3.40.50.300">
    <property type="entry name" value="P-loop containing nucleotide triphosphate hydrolases"/>
    <property type="match status" value="1"/>
</dbReference>
<proteinExistence type="predicted"/>
<evidence type="ECO:0000313" key="2">
    <source>
        <dbReference type="EMBL" id="CAI86672.1"/>
    </source>
</evidence>
<dbReference type="CDD" id="cd02042">
    <property type="entry name" value="ParAB_family"/>
    <property type="match status" value="1"/>
</dbReference>
<dbReference type="STRING" id="326442.PSHAa1599"/>
<dbReference type="EMBL" id="CR954246">
    <property type="protein sequence ID" value="CAI86672.1"/>
    <property type="molecule type" value="Genomic_DNA"/>
</dbReference>
<name>Q3IGR1_PSET1</name>
<dbReference type="PANTHER" id="PTHR13696">
    <property type="entry name" value="P-LOOP CONTAINING NUCLEOSIDE TRIPHOSPHATE HYDROLASE"/>
    <property type="match status" value="1"/>
</dbReference>
<dbReference type="PATRIC" id="fig|326442.8.peg.1546"/>
<dbReference type="Pfam" id="PF13614">
    <property type="entry name" value="AAA_31"/>
    <property type="match status" value="1"/>
</dbReference>
<dbReference type="Proteomes" id="UP000006843">
    <property type="component" value="Chromosome I"/>
</dbReference>